<dbReference type="InterPro" id="IPR036291">
    <property type="entry name" value="NAD(P)-bd_dom_sf"/>
</dbReference>
<dbReference type="PANTHER" id="PTHR21708">
    <property type="entry name" value="PROBABLE 2-DEHYDROPANTOATE 2-REDUCTASE"/>
    <property type="match status" value="1"/>
</dbReference>
<evidence type="ECO:0000256" key="3">
    <source>
        <dbReference type="ARBA" id="ARBA00013014"/>
    </source>
</evidence>
<dbReference type="InterPro" id="IPR013752">
    <property type="entry name" value="KPA_reductase"/>
</dbReference>
<evidence type="ECO:0000313" key="13">
    <source>
        <dbReference type="EMBL" id="EOA02910.1"/>
    </source>
</evidence>
<evidence type="ECO:0000256" key="2">
    <source>
        <dbReference type="ARBA" id="ARBA00007870"/>
    </source>
</evidence>
<name>A0AAI9IB69_9BURK</name>
<dbReference type="PANTHER" id="PTHR21708:SF26">
    <property type="entry name" value="2-DEHYDROPANTOATE 2-REDUCTASE"/>
    <property type="match status" value="1"/>
</dbReference>
<evidence type="ECO:0000259" key="11">
    <source>
        <dbReference type="Pfam" id="PF02558"/>
    </source>
</evidence>
<evidence type="ECO:0000256" key="7">
    <source>
        <dbReference type="ARBA" id="ARBA00023002"/>
    </source>
</evidence>
<evidence type="ECO:0000256" key="4">
    <source>
        <dbReference type="ARBA" id="ARBA00019465"/>
    </source>
</evidence>
<reference evidence="13 14" key="1">
    <citation type="journal article" date="2013" name="Front. Microbiol.">
        <title>The genome of the endophytic bacterium H. frisingense GSF30(T) identifies diverse strategies in the Herbaspirillum genus to interact with plants.</title>
        <authorList>
            <person name="Straub D."/>
            <person name="Rothballer M."/>
            <person name="Hartmann A."/>
            <person name="Ludewig U."/>
        </authorList>
    </citation>
    <scope>NUCLEOTIDE SEQUENCE [LARGE SCALE GENOMIC DNA]</scope>
    <source>
        <strain evidence="13 14">GSF30</strain>
    </source>
</reference>
<dbReference type="InterPro" id="IPR003710">
    <property type="entry name" value="ApbA"/>
</dbReference>
<evidence type="ECO:0000256" key="5">
    <source>
        <dbReference type="ARBA" id="ARBA00022655"/>
    </source>
</evidence>
<comment type="similarity">
    <text evidence="2 10">Belongs to the ketopantoate reductase family.</text>
</comment>
<evidence type="ECO:0000256" key="8">
    <source>
        <dbReference type="ARBA" id="ARBA00032024"/>
    </source>
</evidence>
<dbReference type="Proteomes" id="UP000006772">
    <property type="component" value="Unassembled WGS sequence"/>
</dbReference>
<keyword evidence="6 10" id="KW-0521">NADP</keyword>
<dbReference type="EC" id="1.1.1.169" evidence="3 10"/>
<evidence type="ECO:0000259" key="12">
    <source>
        <dbReference type="Pfam" id="PF08546"/>
    </source>
</evidence>
<dbReference type="Gene3D" id="3.40.50.720">
    <property type="entry name" value="NAD(P)-binding Rossmann-like Domain"/>
    <property type="match status" value="1"/>
</dbReference>
<accession>A0AAI9IB69</accession>
<comment type="caution">
    <text evidence="13">The sequence shown here is derived from an EMBL/GenBank/DDBJ whole genome shotgun (WGS) entry which is preliminary data.</text>
</comment>
<dbReference type="GO" id="GO:0005737">
    <property type="term" value="C:cytoplasm"/>
    <property type="evidence" value="ECO:0007669"/>
    <property type="project" value="TreeGrafter"/>
</dbReference>
<dbReference type="InterPro" id="IPR008927">
    <property type="entry name" value="6-PGluconate_DH-like_C_sf"/>
</dbReference>
<sequence length="313" mass="32855">MNIAIVGAGAMGGLFGARLALSGQQVSFIEVTPATIAAISSNGLSLSDDKGVHTVRVPVGTADTFSEPFDLIVFFTKGFHTHGAAHALGHLVGPGTWALSVQNGLGNAEIIAEVIPRERIIVGMTNLPADLRSAGVVHSHGDGQVRIWTLSGQHRPEVSQIAEIFSLAGLHCSADPQVQQAIWEKIAFNAALNSVCAVSGCNVGTVGSSGEGRSLALRIATETVAVAHALQIPVSLPQVEQAIDHAFRMHTNHKPSMLQDIEAGRQTEIDFINGAVIRHGLEQGVPTPTVTALYQLVKMMEANARLKKSGGPI</sequence>
<dbReference type="SUPFAM" id="SSF51735">
    <property type="entry name" value="NAD(P)-binding Rossmann-fold domains"/>
    <property type="match status" value="1"/>
</dbReference>
<keyword evidence="7 10" id="KW-0560">Oxidoreductase</keyword>
<organism evidence="13 14">
    <name type="scientific">Herbaspirillum frisingense GSF30</name>
    <dbReference type="NCBI Taxonomy" id="864073"/>
    <lineage>
        <taxon>Bacteria</taxon>
        <taxon>Pseudomonadati</taxon>
        <taxon>Pseudomonadota</taxon>
        <taxon>Betaproteobacteria</taxon>
        <taxon>Burkholderiales</taxon>
        <taxon>Oxalobacteraceae</taxon>
        <taxon>Herbaspirillum</taxon>
    </lineage>
</organism>
<keyword evidence="5 10" id="KW-0566">Pantothenate biosynthesis</keyword>
<dbReference type="GO" id="GO:0015940">
    <property type="term" value="P:pantothenate biosynthetic process"/>
    <property type="evidence" value="ECO:0007669"/>
    <property type="project" value="UniProtKB-KW"/>
</dbReference>
<dbReference type="Pfam" id="PF08546">
    <property type="entry name" value="ApbA_C"/>
    <property type="match status" value="1"/>
</dbReference>
<dbReference type="GO" id="GO:0008677">
    <property type="term" value="F:2-dehydropantoate 2-reductase activity"/>
    <property type="evidence" value="ECO:0007669"/>
    <property type="project" value="UniProtKB-EC"/>
</dbReference>
<dbReference type="Gene3D" id="1.10.1040.10">
    <property type="entry name" value="N-(1-d-carboxylethyl)-l-norvaline Dehydrogenase, domain 2"/>
    <property type="match status" value="1"/>
</dbReference>
<evidence type="ECO:0000256" key="9">
    <source>
        <dbReference type="ARBA" id="ARBA00048793"/>
    </source>
</evidence>
<feature type="domain" description="Ketopantoate reductase N-terminal" evidence="11">
    <location>
        <begin position="3"/>
        <end position="147"/>
    </location>
</feature>
<dbReference type="Pfam" id="PF02558">
    <property type="entry name" value="ApbA"/>
    <property type="match status" value="1"/>
</dbReference>
<dbReference type="InterPro" id="IPR051402">
    <property type="entry name" value="KPR-Related"/>
</dbReference>
<evidence type="ECO:0000256" key="6">
    <source>
        <dbReference type="ARBA" id="ARBA00022857"/>
    </source>
</evidence>
<dbReference type="NCBIfam" id="TIGR00745">
    <property type="entry name" value="apbA_panE"/>
    <property type="match status" value="1"/>
</dbReference>
<comment type="pathway">
    <text evidence="1 10">Cofactor biosynthesis; (R)-pantothenate biosynthesis; (R)-pantoate from 3-methyl-2-oxobutanoate: step 2/2.</text>
</comment>
<dbReference type="AlphaFoldDB" id="A0AAI9IB69"/>
<dbReference type="InterPro" id="IPR013332">
    <property type="entry name" value="KPR_N"/>
</dbReference>
<dbReference type="InterPro" id="IPR013328">
    <property type="entry name" value="6PGD_dom2"/>
</dbReference>
<dbReference type="SUPFAM" id="SSF48179">
    <property type="entry name" value="6-phosphogluconate dehydrogenase C-terminal domain-like"/>
    <property type="match status" value="1"/>
</dbReference>
<proteinExistence type="inferred from homology"/>
<dbReference type="EMBL" id="AEEC02000037">
    <property type="protein sequence ID" value="EOA02910.1"/>
    <property type="molecule type" value="Genomic_DNA"/>
</dbReference>
<dbReference type="RefSeq" id="WP_006464869.1">
    <property type="nucleotide sequence ID" value="NZ_AEEC02000037.1"/>
</dbReference>
<comment type="function">
    <text evidence="10">Catalyzes the NADPH-dependent reduction of ketopantoate into pantoic acid.</text>
</comment>
<evidence type="ECO:0000256" key="10">
    <source>
        <dbReference type="RuleBase" id="RU362068"/>
    </source>
</evidence>
<comment type="catalytic activity">
    <reaction evidence="9 10">
        <text>(R)-pantoate + NADP(+) = 2-dehydropantoate + NADPH + H(+)</text>
        <dbReference type="Rhea" id="RHEA:16233"/>
        <dbReference type="ChEBI" id="CHEBI:11561"/>
        <dbReference type="ChEBI" id="CHEBI:15378"/>
        <dbReference type="ChEBI" id="CHEBI:15980"/>
        <dbReference type="ChEBI" id="CHEBI:57783"/>
        <dbReference type="ChEBI" id="CHEBI:58349"/>
        <dbReference type="EC" id="1.1.1.169"/>
    </reaction>
</comment>
<evidence type="ECO:0000313" key="14">
    <source>
        <dbReference type="Proteomes" id="UP000006772"/>
    </source>
</evidence>
<protein>
    <recommendedName>
        <fullName evidence="4 10">2-dehydropantoate 2-reductase</fullName>
        <ecNumber evidence="3 10">1.1.1.169</ecNumber>
    </recommendedName>
    <alternativeName>
        <fullName evidence="8 10">Ketopantoate reductase</fullName>
    </alternativeName>
</protein>
<feature type="domain" description="Ketopantoate reductase C-terminal" evidence="12">
    <location>
        <begin position="178"/>
        <end position="301"/>
    </location>
</feature>
<evidence type="ECO:0000256" key="1">
    <source>
        <dbReference type="ARBA" id="ARBA00004994"/>
    </source>
</evidence>
<gene>
    <name evidence="13" type="ORF">HFRIS_020381</name>
</gene>
<dbReference type="FunFam" id="1.10.1040.10:FF:000017">
    <property type="entry name" value="2-dehydropantoate 2-reductase"/>
    <property type="match status" value="1"/>
</dbReference>